<keyword evidence="1" id="KW-0812">Transmembrane</keyword>
<evidence type="ECO:0000313" key="3">
    <source>
        <dbReference type="Proteomes" id="UP000029014"/>
    </source>
</evidence>
<gene>
    <name evidence="2" type="ORF">BMIN_0172</name>
</gene>
<keyword evidence="1" id="KW-1133">Transmembrane helix</keyword>
<dbReference type="STRING" id="1693.BMIN_0172"/>
<sequence>MDPDAVALIDAAVREADPDLVVLTGDQIRGYDPGYMETFTSRRGDAIGAHVSRAVRLEAMIDGYSTRCSESPMATGGSESALRSTRLKIRESIRQFLDPIVSRGIPFAVTYGNHDFQCGVMPDEQDEIYRQFPGCLNPRMDDVRGTERSALACEVGSFAMPIMSRDGSRVAMGIMMVNSGDFDESGGYGAPSDVAVKWLERVRLGADGGNPVPSVVFQHIPPQDFYRCLRKTGPLTPNAVRGHRMFSDSCYVLNPEVCRPGSTLGEGPCCSERAVGEVEAMRRAGGYFALYCGHDHKNTFVATIDGMDYGYAPTCGFRSYGPHASDRALRLFVFHEDDPRSYETRLLRYGDLIGRASCDPLRILAGEYMVSSLSSLGDVLRRPRVAGCLLVLSCLLVTAIGRIGTLWRRRIDRS</sequence>
<dbReference type="GO" id="GO:0016788">
    <property type="term" value="F:hydrolase activity, acting on ester bonds"/>
    <property type="evidence" value="ECO:0007669"/>
    <property type="project" value="TreeGrafter"/>
</dbReference>
<dbReference type="EMBL" id="JGZD01000009">
    <property type="protein sequence ID" value="KFI72280.1"/>
    <property type="molecule type" value="Genomic_DNA"/>
</dbReference>
<keyword evidence="1" id="KW-0472">Membrane</keyword>
<dbReference type="InterPro" id="IPR029052">
    <property type="entry name" value="Metallo-depent_PP-like"/>
</dbReference>
<name>A0A087BMN0_9BIFI</name>
<dbReference type="eggNOG" id="COG1409">
    <property type="taxonomic scope" value="Bacteria"/>
</dbReference>
<comment type="caution">
    <text evidence="2">The sequence shown here is derived from an EMBL/GenBank/DDBJ whole genome shotgun (WGS) entry which is preliminary data.</text>
</comment>
<dbReference type="GO" id="GO:0005737">
    <property type="term" value="C:cytoplasm"/>
    <property type="evidence" value="ECO:0007669"/>
    <property type="project" value="TreeGrafter"/>
</dbReference>
<evidence type="ECO:0000313" key="2">
    <source>
        <dbReference type="EMBL" id="KFI72280.1"/>
    </source>
</evidence>
<feature type="transmembrane region" description="Helical" evidence="1">
    <location>
        <begin position="389"/>
        <end position="407"/>
    </location>
</feature>
<dbReference type="PANTHER" id="PTHR32440:SF11">
    <property type="entry name" value="METALLOPHOSPHOESTERASE DOMAIN-CONTAINING PROTEIN"/>
    <property type="match status" value="1"/>
</dbReference>
<dbReference type="AlphaFoldDB" id="A0A087BMN0"/>
<proteinExistence type="predicted"/>
<organism evidence="2 3">
    <name type="scientific">Bifidobacterium minimum</name>
    <dbReference type="NCBI Taxonomy" id="1693"/>
    <lineage>
        <taxon>Bacteria</taxon>
        <taxon>Bacillati</taxon>
        <taxon>Actinomycetota</taxon>
        <taxon>Actinomycetes</taxon>
        <taxon>Bifidobacteriales</taxon>
        <taxon>Bifidobacteriaceae</taxon>
        <taxon>Bifidobacterium</taxon>
    </lineage>
</organism>
<accession>A0A087BMN0</accession>
<dbReference type="Proteomes" id="UP000029014">
    <property type="component" value="Unassembled WGS sequence"/>
</dbReference>
<evidence type="ECO:0000256" key="1">
    <source>
        <dbReference type="SAM" id="Phobius"/>
    </source>
</evidence>
<protein>
    <submittedName>
        <fullName evidence="2">Putative phosphohydrolase</fullName>
    </submittedName>
</protein>
<reference evidence="2 3" key="1">
    <citation type="submission" date="2014-03" db="EMBL/GenBank/DDBJ databases">
        <title>Genomics of Bifidobacteria.</title>
        <authorList>
            <person name="Ventura M."/>
            <person name="Milani C."/>
            <person name="Lugli G.A."/>
        </authorList>
    </citation>
    <scope>NUCLEOTIDE SEQUENCE [LARGE SCALE GENOMIC DNA]</scope>
    <source>
        <strain evidence="2 3">LMG 11592</strain>
    </source>
</reference>
<keyword evidence="2" id="KW-0378">Hydrolase</keyword>
<keyword evidence="3" id="KW-1185">Reference proteome</keyword>
<dbReference type="SUPFAM" id="SSF56300">
    <property type="entry name" value="Metallo-dependent phosphatases"/>
    <property type="match status" value="1"/>
</dbReference>
<dbReference type="PANTHER" id="PTHR32440">
    <property type="entry name" value="PHOSPHATASE DCR2-RELATED-RELATED"/>
    <property type="match status" value="1"/>
</dbReference>